<dbReference type="PANTHER" id="PTHR11632:SF51">
    <property type="entry name" value="SUCCINATE DEHYDROGENASE [UBIQUINONE] FLAVOPROTEIN SUBUNIT, MITOCHONDRIAL"/>
    <property type="match status" value="1"/>
</dbReference>
<keyword evidence="2" id="KW-0560">Oxidoreductase</keyword>
<evidence type="ECO:0000256" key="1">
    <source>
        <dbReference type="ARBA" id="ARBA00022630"/>
    </source>
</evidence>
<accession>A0A1M5DB92</accession>
<reference evidence="6" key="1">
    <citation type="submission" date="2016-11" db="EMBL/GenBank/DDBJ databases">
        <authorList>
            <person name="Varghese N."/>
            <person name="Submissions S."/>
        </authorList>
    </citation>
    <scope>NUCLEOTIDE SEQUENCE [LARGE SCALE GENOMIC DNA]</scope>
    <source>
        <strain evidence="6">DSM 11792</strain>
    </source>
</reference>
<dbReference type="AlphaFoldDB" id="A0A1M5DB92"/>
<dbReference type="InterPro" id="IPR036188">
    <property type="entry name" value="FAD/NAD-bd_sf"/>
</dbReference>
<dbReference type="RefSeq" id="WP_073167307.1">
    <property type="nucleotide sequence ID" value="NZ_FQUW01000047.1"/>
</dbReference>
<dbReference type="InterPro" id="IPR030664">
    <property type="entry name" value="SdhA/FrdA/AprA"/>
</dbReference>
<name>A0A1M5DB92_9FIRM</name>
<evidence type="ECO:0000259" key="4">
    <source>
        <dbReference type="Pfam" id="PF00890"/>
    </source>
</evidence>
<evidence type="ECO:0000256" key="2">
    <source>
        <dbReference type="ARBA" id="ARBA00023002"/>
    </source>
</evidence>
<protein>
    <submittedName>
        <fullName evidence="5">Succinate dehydrogenase / fumarate reductase flavoprotein subunit</fullName>
    </submittedName>
</protein>
<evidence type="ECO:0000256" key="3">
    <source>
        <dbReference type="PIRSR" id="PIRSR630664-50"/>
    </source>
</evidence>
<keyword evidence="1" id="KW-0285">Flavoprotein</keyword>
<dbReference type="Gene3D" id="3.90.700.10">
    <property type="entry name" value="Succinate dehydrogenase/fumarate reductase flavoprotein, catalytic domain"/>
    <property type="match status" value="1"/>
</dbReference>
<gene>
    <name evidence="5" type="ORF">SAMN02745218_02776</name>
</gene>
<dbReference type="EMBL" id="FQUW01000047">
    <property type="protein sequence ID" value="SHF64269.1"/>
    <property type="molecule type" value="Genomic_DNA"/>
</dbReference>
<dbReference type="PANTHER" id="PTHR11632">
    <property type="entry name" value="SUCCINATE DEHYDROGENASE 2 FLAVOPROTEIN SUBUNIT"/>
    <property type="match status" value="1"/>
</dbReference>
<dbReference type="InterPro" id="IPR003953">
    <property type="entry name" value="FAD-dep_OxRdtase_2_FAD-bd"/>
</dbReference>
<keyword evidence="6" id="KW-1185">Reference proteome</keyword>
<feature type="domain" description="FAD-dependent oxidoreductase 2 FAD-binding" evidence="4">
    <location>
        <begin position="91"/>
        <end position="472"/>
    </location>
</feature>
<dbReference type="Proteomes" id="UP000184196">
    <property type="component" value="Unassembled WGS sequence"/>
</dbReference>
<dbReference type="InterPro" id="IPR027477">
    <property type="entry name" value="Succ_DH/fumarate_Rdtase_cat_sf"/>
</dbReference>
<dbReference type="GO" id="GO:0033765">
    <property type="term" value="F:steroid dehydrogenase activity, acting on the CH-CH group of donors"/>
    <property type="evidence" value="ECO:0007669"/>
    <property type="project" value="UniProtKB-ARBA"/>
</dbReference>
<organism evidence="5 6">
    <name type="scientific">Desulfofundulus australicus DSM 11792</name>
    <dbReference type="NCBI Taxonomy" id="1121425"/>
    <lineage>
        <taxon>Bacteria</taxon>
        <taxon>Bacillati</taxon>
        <taxon>Bacillota</taxon>
        <taxon>Clostridia</taxon>
        <taxon>Eubacteriales</taxon>
        <taxon>Peptococcaceae</taxon>
        <taxon>Desulfofundulus</taxon>
    </lineage>
</organism>
<dbReference type="PRINTS" id="PR00411">
    <property type="entry name" value="PNDRDTASEI"/>
</dbReference>
<dbReference type="SUPFAM" id="SSF56425">
    <property type="entry name" value="Succinate dehydrogenase/fumarate reductase flavoprotein, catalytic domain"/>
    <property type="match status" value="1"/>
</dbReference>
<dbReference type="PRINTS" id="PR00368">
    <property type="entry name" value="FADPNR"/>
</dbReference>
<dbReference type="Gene3D" id="3.50.50.60">
    <property type="entry name" value="FAD/NAD(P)-binding domain"/>
    <property type="match status" value="1"/>
</dbReference>
<proteinExistence type="predicted"/>
<feature type="active site" description="Proton acceptor" evidence="3">
    <location>
        <position position="368"/>
    </location>
</feature>
<sequence>MYTQEMQEAIKIVEQTRERRLKETFPRLKPEEKENLLRSYHPDYKPDATRVVKVGPNKGDKFTHEHADLLESRSMLDPDTFSLDNIDFDVDVLVIGGGGAGTSAALLAHEAGAKVMIATKLRHGDANTMMAEGGIQAADKENDSPAIHYLDVMGGGGFYNIPELVAALVLDAPLCIQWLESLGCMFSKFPDGTMHTIHGGGTSRKRMHFAHDYSGAEIMRTLRDEARNRGIPVIEFSPAVELIIDEYGQCAGAVLYNLETEQFLVVRAKTVIIATGGSGRLHIGGFPTTNHYGATADGIVMAYRAGAKLIYLDATQFHPTGVAFPEQIVGQLVTEKVRGLGAQLVNAEGEQFIYPLETRDAVSSAIIRECKERKKGITTPSGMQGVWLDSPMIDIIHGKGTIERELPAMFRQYKRFNINMAEQPILVYPTLHYQNGGILINDKAETSIPNLYVAGEASGGVHGRNRLMGNSLLDIIVFGRRAGMNAAERAKSVKLGRLTLDHVKRYHEELRKEGLGQKVAPILLPDYRGKISG</sequence>
<evidence type="ECO:0000313" key="6">
    <source>
        <dbReference type="Proteomes" id="UP000184196"/>
    </source>
</evidence>
<dbReference type="OrthoDB" id="9806724at2"/>
<dbReference type="Pfam" id="PF00890">
    <property type="entry name" value="FAD_binding_2"/>
    <property type="match status" value="1"/>
</dbReference>
<dbReference type="SUPFAM" id="SSF51905">
    <property type="entry name" value="FAD/NAD(P)-binding domain"/>
    <property type="match status" value="1"/>
</dbReference>
<evidence type="ECO:0000313" key="5">
    <source>
        <dbReference type="EMBL" id="SHF64269.1"/>
    </source>
</evidence>